<dbReference type="PANTHER" id="PTHR33406">
    <property type="entry name" value="MEMBRANE PROTEIN MJ1562-RELATED"/>
    <property type="match status" value="1"/>
</dbReference>
<dbReference type="Gene3D" id="1.20.1640.10">
    <property type="entry name" value="Multidrug efflux transporter AcrB transmembrane domain"/>
    <property type="match status" value="2"/>
</dbReference>
<dbReference type="EMBL" id="JAVRFI010000003">
    <property type="protein sequence ID" value="MDT0448730.1"/>
    <property type="molecule type" value="Genomic_DNA"/>
</dbReference>
<feature type="transmembrane region" description="Helical" evidence="8">
    <location>
        <begin position="661"/>
        <end position="689"/>
    </location>
</feature>
<feature type="domain" description="SSD" evidence="9">
    <location>
        <begin position="178"/>
        <end position="327"/>
    </location>
</feature>
<evidence type="ECO:0000313" key="11">
    <source>
        <dbReference type="Proteomes" id="UP001180531"/>
    </source>
</evidence>
<feature type="transmembrane region" description="Helical" evidence="8">
    <location>
        <begin position="551"/>
        <end position="573"/>
    </location>
</feature>
<feature type="transmembrane region" description="Helical" evidence="8">
    <location>
        <begin position="585"/>
        <end position="604"/>
    </location>
</feature>
<evidence type="ECO:0000259" key="9">
    <source>
        <dbReference type="PROSITE" id="PS50156"/>
    </source>
</evidence>
<proteinExistence type="inferred from homology"/>
<evidence type="ECO:0000256" key="3">
    <source>
        <dbReference type="ARBA" id="ARBA00022475"/>
    </source>
</evidence>
<keyword evidence="11" id="KW-1185">Reference proteome</keyword>
<reference evidence="10" key="1">
    <citation type="submission" date="2024-05" db="EMBL/GenBank/DDBJ databases">
        <title>30 novel species of actinomycetes from the DSMZ collection.</title>
        <authorList>
            <person name="Nouioui I."/>
        </authorList>
    </citation>
    <scope>NUCLEOTIDE SEQUENCE</scope>
    <source>
        <strain evidence="10">DSM 40473</strain>
    </source>
</reference>
<keyword evidence="6 8" id="KW-0472">Membrane</keyword>
<feature type="transmembrane region" description="Helical" evidence="8">
    <location>
        <begin position="365"/>
        <end position="383"/>
    </location>
</feature>
<dbReference type="Proteomes" id="UP001180531">
    <property type="component" value="Unassembled WGS sequence"/>
</dbReference>
<feature type="transmembrane region" description="Helical" evidence="8">
    <location>
        <begin position="306"/>
        <end position="329"/>
    </location>
</feature>
<protein>
    <submittedName>
        <fullName evidence="10">MMPL family transporter</fullName>
    </submittedName>
</protein>
<organism evidence="10 11">
    <name type="scientific">Streptomyces hesseae</name>
    <dbReference type="NCBI Taxonomy" id="3075519"/>
    <lineage>
        <taxon>Bacteria</taxon>
        <taxon>Bacillati</taxon>
        <taxon>Actinomycetota</taxon>
        <taxon>Actinomycetes</taxon>
        <taxon>Kitasatosporales</taxon>
        <taxon>Streptomycetaceae</taxon>
        <taxon>Streptomyces</taxon>
    </lineage>
</organism>
<feature type="transmembrane region" description="Helical" evidence="8">
    <location>
        <begin position="178"/>
        <end position="198"/>
    </location>
</feature>
<evidence type="ECO:0000313" key="10">
    <source>
        <dbReference type="EMBL" id="MDT0448730.1"/>
    </source>
</evidence>
<dbReference type="RefSeq" id="WP_311608678.1">
    <property type="nucleotide sequence ID" value="NZ_JAVRFI010000003.1"/>
</dbReference>
<evidence type="ECO:0000256" key="8">
    <source>
        <dbReference type="SAM" id="Phobius"/>
    </source>
</evidence>
<feature type="transmembrane region" description="Helical" evidence="8">
    <location>
        <begin position="521"/>
        <end position="544"/>
    </location>
</feature>
<evidence type="ECO:0000256" key="4">
    <source>
        <dbReference type="ARBA" id="ARBA00022692"/>
    </source>
</evidence>
<dbReference type="InterPro" id="IPR050545">
    <property type="entry name" value="Mycobact_MmpL"/>
</dbReference>
<feature type="transmembrane region" description="Helical" evidence="8">
    <location>
        <begin position="229"/>
        <end position="249"/>
    </location>
</feature>
<accession>A0ABU2SL20</accession>
<dbReference type="PANTHER" id="PTHR33406:SF11">
    <property type="entry name" value="MEMBRANE PROTEIN SCO6666-RELATED"/>
    <property type="match status" value="1"/>
</dbReference>
<keyword evidence="3" id="KW-1003">Cell membrane</keyword>
<evidence type="ECO:0000256" key="2">
    <source>
        <dbReference type="ARBA" id="ARBA00010157"/>
    </source>
</evidence>
<dbReference type="PROSITE" id="PS50156">
    <property type="entry name" value="SSD"/>
    <property type="match status" value="1"/>
</dbReference>
<evidence type="ECO:0000256" key="1">
    <source>
        <dbReference type="ARBA" id="ARBA00004651"/>
    </source>
</evidence>
<gene>
    <name evidence="10" type="ORF">RM609_06500</name>
</gene>
<dbReference type="SUPFAM" id="SSF82866">
    <property type="entry name" value="Multidrug efflux transporter AcrB transmembrane domain"/>
    <property type="match status" value="2"/>
</dbReference>
<comment type="similarity">
    <text evidence="2">Belongs to the resistance-nodulation-cell division (RND) (TC 2.A.6) family. MmpL subfamily.</text>
</comment>
<comment type="subcellular location">
    <subcellularLocation>
        <location evidence="1">Cell membrane</location>
        <topology evidence="1">Multi-pass membrane protein</topology>
    </subcellularLocation>
</comment>
<keyword evidence="5 8" id="KW-1133">Transmembrane helix</keyword>
<feature type="transmembrane region" description="Helical" evidence="8">
    <location>
        <begin position="270"/>
        <end position="294"/>
    </location>
</feature>
<feature type="region of interest" description="Disordered" evidence="7">
    <location>
        <begin position="718"/>
        <end position="738"/>
    </location>
</feature>
<evidence type="ECO:0000256" key="6">
    <source>
        <dbReference type="ARBA" id="ARBA00023136"/>
    </source>
</evidence>
<feature type="transmembrane region" description="Helical" evidence="8">
    <location>
        <begin position="205"/>
        <end position="223"/>
    </location>
</feature>
<evidence type="ECO:0000256" key="5">
    <source>
        <dbReference type="ARBA" id="ARBA00022989"/>
    </source>
</evidence>
<feature type="transmembrane region" description="Helical" evidence="8">
    <location>
        <begin position="636"/>
        <end position="655"/>
    </location>
</feature>
<evidence type="ECO:0000256" key="7">
    <source>
        <dbReference type="SAM" id="MobiDB-lite"/>
    </source>
</evidence>
<dbReference type="Pfam" id="PF03176">
    <property type="entry name" value="MMPL"/>
    <property type="match status" value="2"/>
</dbReference>
<dbReference type="InterPro" id="IPR004869">
    <property type="entry name" value="MMPL_dom"/>
</dbReference>
<keyword evidence="4 8" id="KW-0812">Transmembrane</keyword>
<comment type="caution">
    <text evidence="10">The sequence shown here is derived from an EMBL/GenBank/DDBJ whole genome shotgun (WGS) entry which is preliminary data.</text>
</comment>
<dbReference type="InterPro" id="IPR000731">
    <property type="entry name" value="SSD"/>
</dbReference>
<name>A0ABU2SL20_9ACTN</name>
<sequence>MATFLYRLGRLSFRRRWYFALIWVLLLVLAGAGAATASKSTNNDFSIPGTEAQQAFDLLEKRFPGNTEQNASARVVFKAPEGQKLTDPKNKAAVEKVVAELKRGPQVAMAVDPFQGQAVNKDQNIGYASAAYKVKSMDLTEDTRTELKDAAQHGRDAGLTVEVGGSVLQQMPEGGSEIIGIAVSALVLVITFGSLVAAGLPLLTAIIGVGIGVSSIAALAPVLDLSANTSTLAMMIGLAVGIDYALFIVSRYRAELAEGREREEAAGRAVGTAGSAVVFAGLTVVIALAGLAVVNIPMLTKMGMAAAGTVTIAVLIALSLIPALLGFAGKQVLPRKIRKNGPAVAAGDKPNMGTRWARVVLRRPVLVLAAGVIGLGAIAVPAASLELGLPDDGAASKSSTQRKAYDLLSEGFGPGFNGPLLNVVDLKDAKDPKAAAQKTHDTLAKLDNVVMVTPAQFNKAGDTATLLVIPKSKPTSTETEDLVHAIRGERAALASDTGAKVLVTGGTAMNIDVSQKLNDALLPYLALVVGLAFLLLIVVFRSILVPLKAALGFLLSVVAALGAVVAVFQWGWLGSLFGVEETGPIMSMMPIFMVGVVFGLAMDYEVFLVTRMREAYVHGERPGEAIVTGFRHGARVVTAAAVIMMSVFAGFIGSSEQMIKMIGFGLAIAVFFDAFVVRMAIVPAVLALLGKAAWWLPKWLDKALPNVDVEGEGLQKALAPSATATAGDPDGEREPVRV</sequence>